<dbReference type="AlphaFoldDB" id="A0A443K036"/>
<accession>A0A443K036</accession>
<evidence type="ECO:0000313" key="2">
    <source>
        <dbReference type="Proteomes" id="UP000285295"/>
    </source>
</evidence>
<reference evidence="1 2" key="1">
    <citation type="submission" date="2019-01" db="EMBL/GenBank/DDBJ databases">
        <title>Sinorhodobacter populi sp. nov. isolated from the symptomatic bark tissue of Populus euramericana canker.</title>
        <authorList>
            <person name="Xu G."/>
        </authorList>
    </citation>
    <scope>NUCLEOTIDE SEQUENCE [LARGE SCALE GENOMIC DNA]</scope>
    <source>
        <strain evidence="1 2">D19-10-3-21</strain>
    </source>
</reference>
<organism evidence="1 2">
    <name type="scientific">Paenirhodobacter populi</name>
    <dbReference type="NCBI Taxonomy" id="2306993"/>
    <lineage>
        <taxon>Bacteria</taxon>
        <taxon>Pseudomonadati</taxon>
        <taxon>Pseudomonadota</taxon>
        <taxon>Alphaproteobacteria</taxon>
        <taxon>Rhodobacterales</taxon>
        <taxon>Rhodobacter group</taxon>
        <taxon>Paenirhodobacter</taxon>
    </lineage>
</organism>
<name>A0A443K036_9RHOB</name>
<sequence length="953" mass="102846">MKSIDLAGIAGNASVSVSSAGMTVGTTGLLTPAETPAPSMVYVLDAAAPRACTPLSVTASGGGNGFAFGWGFVPGVLSNFTLVRGVTGDKVILSGLDHYTTYAPAMYAGAEVEFRRITDGRMIHVGTARMTDVRFPLRSLLPSGAAQALSGTTFRHRLDSWNRRGVSYWYAVSAVGTDGKMGTRSAWASYTAQAGSDSGITVSSPETVTIPARAEGGSLAAPENLTLTAVGNSTVDLAWSAVPEAAGYVVWLGYSDPATWPDTVGEFRLQDLQGDMPQAGDMVIWRKEVTHMTVEMFCARVHGASSAYSGLYPSFIQNALSSDTSPASWEILSWEEGEKPSEDLGRYYLRRTVPAGARAVDGIYWSGGTGQTYYHQKKQGEVFVVDIWIRASAPATLRFNSGQPGETGQDFAVGTEWQKYHLTSDFAPESGGTAAYRWALATTIGETDLTVEYAQLRPHLEGSDYGTLRPELAQCLLPGQKIRDHSLIKTRPATYTAKIVTNPPGEGYKGKTCGLHMDLCREHGAIPWVQLEWALFREDWLIWAEWLAQNYADDFDTIMLELGNENWNTLAAFWTISAMKDAATGEAVSAGAVYGAMTRMVYEWLQESPRWPDLQGKIELVIGGHIASGFGEQAYASCPEAKYVTVANYNGGWDTGTDKRDESGNSFNKMLGFAGGESKLVARETALATTAATLGKTIGTDVFHDIYEAGPGYQMNGLNGASLSAEETIVQECVVKSRAAATAQLDAICTAWKREWLSNWFVLGRGNYWTSHSNDYVEYLTHAVGRVIGDSMGEFRSHDIHPISMAAQEGLDDIAVHAFESLTHPGRWLLVALNRAIDRSVLNPADPLYDAGDSGLRPVTIHTGFTEATGCRVFQGGLGNMREHNRYPAGTRLTAAGTYAADPLCVDFDMDWHDVALPAEIGRLTIDDIFGAEAGGLRGGNFILIELSGMVRA</sequence>
<dbReference type="SUPFAM" id="SSF51445">
    <property type="entry name" value="(Trans)glycosidases"/>
    <property type="match status" value="1"/>
</dbReference>
<reference evidence="1 2" key="2">
    <citation type="submission" date="2019-01" db="EMBL/GenBank/DDBJ databases">
        <authorList>
            <person name="Li Y."/>
        </authorList>
    </citation>
    <scope>NUCLEOTIDE SEQUENCE [LARGE SCALE GENOMIC DNA]</scope>
    <source>
        <strain evidence="1 2">D19-10-3-21</strain>
    </source>
</reference>
<dbReference type="Proteomes" id="UP000285295">
    <property type="component" value="Unassembled WGS sequence"/>
</dbReference>
<gene>
    <name evidence="1" type="ORF">D2T31_21210</name>
</gene>
<dbReference type="EMBL" id="SAUX01000041">
    <property type="protein sequence ID" value="RWR26051.1"/>
    <property type="molecule type" value="Genomic_DNA"/>
</dbReference>
<dbReference type="InterPro" id="IPR017853">
    <property type="entry name" value="GH"/>
</dbReference>
<proteinExistence type="predicted"/>
<protein>
    <submittedName>
        <fullName evidence="1">Uncharacterized protein</fullName>
    </submittedName>
</protein>
<comment type="caution">
    <text evidence="1">The sequence shown here is derived from an EMBL/GenBank/DDBJ whole genome shotgun (WGS) entry which is preliminary data.</text>
</comment>
<evidence type="ECO:0000313" key="1">
    <source>
        <dbReference type="EMBL" id="RWR26051.1"/>
    </source>
</evidence>
<dbReference type="RefSeq" id="WP_128238821.1">
    <property type="nucleotide sequence ID" value="NZ_SAUX01000041.1"/>
</dbReference>